<dbReference type="PANTHER" id="PTHR43333:SF1">
    <property type="entry name" value="D-ISOMER SPECIFIC 2-HYDROXYACID DEHYDROGENASE NAD-BINDING DOMAIN-CONTAINING PROTEIN"/>
    <property type="match status" value="1"/>
</dbReference>
<dbReference type="PANTHER" id="PTHR43333">
    <property type="entry name" value="2-HACID_DH_C DOMAIN-CONTAINING PROTEIN"/>
    <property type="match status" value="1"/>
</dbReference>
<protein>
    <recommendedName>
        <fullName evidence="3">D-isomer specific 2-hydroxyacid dehydrogenase NAD-binding domain-containing protein</fullName>
    </recommendedName>
</protein>
<dbReference type="SUPFAM" id="SSF51735">
    <property type="entry name" value="NAD(P)-binding Rossmann-fold domains"/>
    <property type="match status" value="1"/>
</dbReference>
<dbReference type="SUPFAM" id="SSF52283">
    <property type="entry name" value="Formate/glycerate dehydrogenase catalytic domain-like"/>
    <property type="match status" value="1"/>
</dbReference>
<proteinExistence type="predicted"/>
<name>A0A382L743_9ZZZZ</name>
<evidence type="ECO:0000256" key="2">
    <source>
        <dbReference type="ARBA" id="ARBA00023027"/>
    </source>
</evidence>
<organism evidence="4">
    <name type="scientific">marine metagenome</name>
    <dbReference type="NCBI Taxonomy" id="408172"/>
    <lineage>
        <taxon>unclassified sequences</taxon>
        <taxon>metagenomes</taxon>
        <taxon>ecological metagenomes</taxon>
    </lineage>
</organism>
<gene>
    <name evidence="4" type="ORF">METZ01_LOCUS285293</name>
</gene>
<feature type="non-terminal residue" evidence="4">
    <location>
        <position position="218"/>
    </location>
</feature>
<evidence type="ECO:0000256" key="1">
    <source>
        <dbReference type="ARBA" id="ARBA00023002"/>
    </source>
</evidence>
<accession>A0A382L743</accession>
<dbReference type="EMBL" id="UINC01085158">
    <property type="protein sequence ID" value="SVC32439.1"/>
    <property type="molecule type" value="Genomic_DNA"/>
</dbReference>
<feature type="domain" description="D-isomer specific 2-hydroxyacid dehydrogenase NAD-binding" evidence="3">
    <location>
        <begin position="114"/>
        <end position="218"/>
    </location>
</feature>
<dbReference type="Gene3D" id="3.40.50.720">
    <property type="entry name" value="NAD(P)-binding Rossmann-like Domain"/>
    <property type="match status" value="2"/>
</dbReference>
<keyword evidence="2" id="KW-0520">NAD</keyword>
<dbReference type="InterPro" id="IPR036291">
    <property type="entry name" value="NAD(P)-bd_dom_sf"/>
</dbReference>
<evidence type="ECO:0000313" key="4">
    <source>
        <dbReference type="EMBL" id="SVC32439.1"/>
    </source>
</evidence>
<dbReference type="GO" id="GO:0016491">
    <property type="term" value="F:oxidoreductase activity"/>
    <property type="evidence" value="ECO:0007669"/>
    <property type="project" value="UniProtKB-KW"/>
</dbReference>
<evidence type="ECO:0000259" key="3">
    <source>
        <dbReference type="Pfam" id="PF02826"/>
    </source>
</evidence>
<dbReference type="Pfam" id="PF02826">
    <property type="entry name" value="2-Hacid_dh_C"/>
    <property type="match status" value="1"/>
</dbReference>
<reference evidence="4" key="1">
    <citation type="submission" date="2018-05" db="EMBL/GenBank/DDBJ databases">
        <authorList>
            <person name="Lanie J.A."/>
            <person name="Ng W.-L."/>
            <person name="Kazmierczak K.M."/>
            <person name="Andrzejewski T.M."/>
            <person name="Davidsen T.M."/>
            <person name="Wayne K.J."/>
            <person name="Tettelin H."/>
            <person name="Glass J.I."/>
            <person name="Rusch D."/>
            <person name="Podicherti R."/>
            <person name="Tsui H.-C.T."/>
            <person name="Winkler M.E."/>
        </authorList>
    </citation>
    <scope>NUCLEOTIDE SEQUENCE</scope>
</reference>
<dbReference type="InterPro" id="IPR006140">
    <property type="entry name" value="D-isomer_DH_NAD-bd"/>
</dbReference>
<dbReference type="GO" id="GO:0051287">
    <property type="term" value="F:NAD binding"/>
    <property type="evidence" value="ECO:0007669"/>
    <property type="project" value="InterPro"/>
</dbReference>
<keyword evidence="1" id="KW-0560">Oxidoreductase</keyword>
<sequence>MKLKNFAFLPPLDEVKKAFIERMKSDYPDIEILAFDDESEVLENIHIVEAAYGWVSPEAIKNAKQLKWLANPDSGSFVNESGKDGWFYKELIEHTVVVTNPRGIYFDYIGNHVMAYLLALSKRLPDYFDAQRRRAWDKEARRHKAIHLNEATVMIVGAGGIGQEVARLCKAFRMKVIGVDPQFNELENFDNVITPEKMEPTIDQIDVLVTTVMHTPET</sequence>
<dbReference type="AlphaFoldDB" id="A0A382L743"/>